<keyword evidence="2" id="KW-1185">Reference proteome</keyword>
<evidence type="ECO:0000313" key="2">
    <source>
        <dbReference type="Proteomes" id="UP000653305"/>
    </source>
</evidence>
<name>A0A830BC63_9LAMI</name>
<accession>A0A830BC63</accession>
<organism evidence="1 2">
    <name type="scientific">Phtheirospermum japonicum</name>
    <dbReference type="NCBI Taxonomy" id="374723"/>
    <lineage>
        <taxon>Eukaryota</taxon>
        <taxon>Viridiplantae</taxon>
        <taxon>Streptophyta</taxon>
        <taxon>Embryophyta</taxon>
        <taxon>Tracheophyta</taxon>
        <taxon>Spermatophyta</taxon>
        <taxon>Magnoliopsida</taxon>
        <taxon>eudicotyledons</taxon>
        <taxon>Gunneridae</taxon>
        <taxon>Pentapetalae</taxon>
        <taxon>asterids</taxon>
        <taxon>lamiids</taxon>
        <taxon>Lamiales</taxon>
        <taxon>Orobanchaceae</taxon>
        <taxon>Orobanchaceae incertae sedis</taxon>
        <taxon>Phtheirospermum</taxon>
    </lineage>
</organism>
<evidence type="ECO:0000313" key="1">
    <source>
        <dbReference type="EMBL" id="GFP81585.1"/>
    </source>
</evidence>
<gene>
    <name evidence="1" type="ORF">PHJA_000301800</name>
</gene>
<sequence>MAAARYHLLHEMFTSRPRYPLRKRNGCIRVSVKKAKLSDSGGKIANLSAKKKERIKLPNYGDGTGEGGVYHISEFFNHPSGIESILNTRALQSYQSLDSNLYSLRVPKMMERQKQALFRYIFLDQSEPIDWHAFMRNNIKWESFGSEQFLNVDVKLNLVLEIYTRPFTLLPVSAVEGPGNKVMPNPT</sequence>
<dbReference type="AlphaFoldDB" id="A0A830BC63"/>
<protein>
    <submittedName>
        <fullName evidence="1">Uncharacterized protein</fullName>
    </submittedName>
</protein>
<dbReference type="Proteomes" id="UP000653305">
    <property type="component" value="Unassembled WGS sequence"/>
</dbReference>
<reference evidence="1" key="1">
    <citation type="submission" date="2020-07" db="EMBL/GenBank/DDBJ databases">
        <title>Ethylene signaling mediates host invasion by parasitic plants.</title>
        <authorList>
            <person name="Yoshida S."/>
        </authorList>
    </citation>
    <scope>NUCLEOTIDE SEQUENCE</scope>
    <source>
        <strain evidence="1">Okayama</strain>
    </source>
</reference>
<dbReference type="PANTHER" id="PTHR34131:SF2">
    <property type="entry name" value="FAMILY PROTEIN, PUTATIVE (DUF1997)-RELATED"/>
    <property type="match status" value="1"/>
</dbReference>
<dbReference type="PANTHER" id="PTHR34131">
    <property type="entry name" value="(RAP ANNOTATION RELEASE2) GALACTOSE-BINDING LIKE DOMAIN CONTAINING PROTEIN"/>
    <property type="match status" value="1"/>
</dbReference>
<dbReference type="EMBL" id="BMAC01000031">
    <property type="protein sequence ID" value="GFP81585.1"/>
    <property type="molecule type" value="Genomic_DNA"/>
</dbReference>
<dbReference type="OrthoDB" id="1933789at2759"/>
<proteinExistence type="predicted"/>
<comment type="caution">
    <text evidence="1">The sequence shown here is derived from an EMBL/GenBank/DDBJ whole genome shotgun (WGS) entry which is preliminary data.</text>
</comment>